<gene>
    <name evidence="1" type="ORF">B5808_00940</name>
</gene>
<reference evidence="1 2" key="1">
    <citation type="submission" date="2017-04" db="EMBL/GenBank/DDBJ databases">
        <authorList>
            <person name="Afonso C.L."/>
            <person name="Miller P.J."/>
            <person name="Scott M.A."/>
            <person name="Spackman E."/>
            <person name="Goraichik I."/>
            <person name="Dimitrov K.M."/>
            <person name="Suarez D.L."/>
            <person name="Swayne D.E."/>
        </authorList>
    </citation>
    <scope>NUCLEOTIDE SEQUENCE [LARGE SCALE GENOMIC DNA]</scope>
    <source>
        <strain evidence="2">XA(T)</strain>
    </source>
</reference>
<dbReference type="AlphaFoldDB" id="A0A1X9LLH5"/>
<keyword evidence="2" id="KW-1185">Reference proteome</keyword>
<evidence type="ECO:0000313" key="1">
    <source>
        <dbReference type="EMBL" id="ARJ03959.1"/>
    </source>
</evidence>
<dbReference type="EMBL" id="CP020715">
    <property type="protein sequence ID" value="ARJ03959.1"/>
    <property type="molecule type" value="Genomic_DNA"/>
</dbReference>
<dbReference type="KEGG" id="cphy:B5808_00940"/>
<dbReference type="RefSeq" id="WP_085017771.1">
    <property type="nucleotide sequence ID" value="NZ_BMHD01000001.1"/>
</dbReference>
<name>A0A1X9LLH5_9MICO</name>
<protein>
    <submittedName>
        <fullName evidence="1">Uncharacterized protein</fullName>
    </submittedName>
</protein>
<evidence type="ECO:0000313" key="2">
    <source>
        <dbReference type="Proteomes" id="UP000192775"/>
    </source>
</evidence>
<dbReference type="Proteomes" id="UP000192775">
    <property type="component" value="Chromosome"/>
</dbReference>
<organism evidence="1 2">
    <name type="scientific">Cnuibacter physcomitrellae</name>
    <dbReference type="NCBI Taxonomy" id="1619308"/>
    <lineage>
        <taxon>Bacteria</taxon>
        <taxon>Bacillati</taxon>
        <taxon>Actinomycetota</taxon>
        <taxon>Actinomycetes</taxon>
        <taxon>Micrococcales</taxon>
        <taxon>Microbacteriaceae</taxon>
        <taxon>Cnuibacter</taxon>
    </lineage>
</organism>
<dbReference type="STRING" id="1619308.B5808_00940"/>
<sequence>MSQQSFSRARHRVGAVLSAVALTAALAIGTPLAASAEDLGLPSTGTVERVPAAPVIGGIAIGKSTASIEVRAGAASDSEDGGPVDTFEAAITRDSTGETTTQQRGTPGSFDFTDLAPGLYRVVVTAYGPGGDAAVTGYGFVIPDTVSAPLIDAVDAGWSGVTLSVRNVNDAIPAQPGPTERASISYRLILDDGVDVYETASSAIDGTIGYANGLKPDTTYTATLTVSYFSPSAGWFGTSEPAITTFTTRTGTDPVPTAPRAPLPENLTEELRGGIGVPPSAVAGGTVTVNVGELAAPGEPVNGWLFSTPTPLGTEVVDAAGNVTFALPADIPAGAHRLAVTDSEDNLLGWNDIQVAAAASGTSPAGPAGEEKPSTTLAETGAEVPVALAGAALLLLLAGGVIRAGRGRARRV</sequence>
<proteinExistence type="predicted"/>
<accession>A0A1X9LLH5</accession>